<keyword evidence="2" id="KW-1185">Reference proteome</keyword>
<proteinExistence type="predicted"/>
<organism evidence="1 2">
    <name type="scientific">Pseudomonas spelaei</name>
    <dbReference type="NCBI Taxonomy" id="1055469"/>
    <lineage>
        <taxon>Bacteria</taxon>
        <taxon>Pseudomonadati</taxon>
        <taxon>Pseudomonadota</taxon>
        <taxon>Gammaproteobacteria</taxon>
        <taxon>Pseudomonadales</taxon>
        <taxon>Pseudomonadaceae</taxon>
        <taxon>Pseudomonas</taxon>
    </lineage>
</organism>
<comment type="caution">
    <text evidence="1">The sequence shown here is derived from an EMBL/GenBank/DDBJ whole genome shotgun (WGS) entry which is preliminary data.</text>
</comment>
<dbReference type="Proteomes" id="UP000438196">
    <property type="component" value="Unassembled WGS sequence"/>
</dbReference>
<name>A0A6I3VZ38_9PSED</name>
<accession>A0A6I3VZ38</accession>
<gene>
    <name evidence="1" type="ORF">GNF76_02640</name>
</gene>
<protein>
    <submittedName>
        <fullName evidence="1">Uncharacterized protein</fullName>
    </submittedName>
</protein>
<sequence length="153" mass="15376">MAFFLPLLAAIAAPVLKAIGVGVVSGAAAFGATKAMEAITKSEPASPTKEDDPPVKMAIGLADTQTTVGEVVAQPDNTLPASVPAPDASAEIATRATLAPRTAFAVPVPREKLAEQVPHTPFAEAESPVAQPSARPAVLAGVPPAMPLTSLPI</sequence>
<evidence type="ECO:0000313" key="2">
    <source>
        <dbReference type="Proteomes" id="UP000438196"/>
    </source>
</evidence>
<dbReference type="RefSeq" id="WP_155581637.1">
    <property type="nucleotide sequence ID" value="NZ_JBHSTH010000005.1"/>
</dbReference>
<dbReference type="AlphaFoldDB" id="A0A6I3VZ38"/>
<evidence type="ECO:0000313" key="1">
    <source>
        <dbReference type="EMBL" id="MUF03215.1"/>
    </source>
</evidence>
<dbReference type="EMBL" id="WNNK01000002">
    <property type="protein sequence ID" value="MUF03215.1"/>
    <property type="molecule type" value="Genomic_DNA"/>
</dbReference>
<reference evidence="1 2" key="1">
    <citation type="submission" date="2019-11" db="EMBL/GenBank/DDBJ databases">
        <title>Pseudomonas karstica sp. nov. and Pseudomonas spelaei sp. nov. from karst caves.</title>
        <authorList>
            <person name="Zeman M."/>
        </authorList>
    </citation>
    <scope>NUCLEOTIDE SEQUENCE [LARGE SCALE GENOMIC DNA]</scope>
    <source>
        <strain evidence="1 2">CCM 7893</strain>
    </source>
</reference>